<accession>A0A0D3ATI6</accession>
<protein>
    <recommendedName>
        <fullName evidence="1">RNase H type-1 domain-containing protein</fullName>
    </recommendedName>
</protein>
<dbReference type="STRING" id="109376.A0A0D3ATI6"/>
<dbReference type="GO" id="GO:0004523">
    <property type="term" value="F:RNA-DNA hybrid ribonuclease activity"/>
    <property type="evidence" value="ECO:0007669"/>
    <property type="project" value="InterPro"/>
</dbReference>
<name>A0A0D3ATI6_BRAOL</name>
<dbReference type="AlphaFoldDB" id="A0A0D3ATI6"/>
<feature type="domain" description="RNase H type-1" evidence="1">
    <location>
        <begin position="133"/>
        <end position="209"/>
    </location>
</feature>
<dbReference type="CDD" id="cd06222">
    <property type="entry name" value="RNase_H_like"/>
    <property type="match status" value="1"/>
</dbReference>
<dbReference type="GO" id="GO:0003676">
    <property type="term" value="F:nucleic acid binding"/>
    <property type="evidence" value="ECO:0007669"/>
    <property type="project" value="InterPro"/>
</dbReference>
<dbReference type="Proteomes" id="UP000032141">
    <property type="component" value="Chromosome C2"/>
</dbReference>
<dbReference type="InterPro" id="IPR002156">
    <property type="entry name" value="RNaseH_domain"/>
</dbReference>
<dbReference type="SUPFAM" id="SSF53098">
    <property type="entry name" value="Ribonuclease H-like"/>
    <property type="match status" value="1"/>
</dbReference>
<dbReference type="Gramene" id="Bo2g116480.1">
    <property type="protein sequence ID" value="Bo2g116480.1"/>
    <property type="gene ID" value="Bo2g116480"/>
</dbReference>
<dbReference type="InterPro" id="IPR012337">
    <property type="entry name" value="RNaseH-like_sf"/>
</dbReference>
<dbReference type="EnsemblPlants" id="Bo2g116480.1">
    <property type="protein sequence ID" value="Bo2g116480.1"/>
    <property type="gene ID" value="Bo2g116480"/>
</dbReference>
<dbReference type="HOGENOM" id="CLU_869724_0_0_1"/>
<proteinExistence type="predicted"/>
<dbReference type="Pfam" id="PF13456">
    <property type="entry name" value="RVT_3"/>
    <property type="match status" value="1"/>
</dbReference>
<evidence type="ECO:0000313" key="3">
    <source>
        <dbReference type="Proteomes" id="UP000032141"/>
    </source>
</evidence>
<sequence>MSDRILLSCWLEVMILSFKSCEFLLFSNLFQRDCPFVLLEDKQKELHRRVRCLAMDGDLPTVRLRPSFDTRYIFELAIQFHRFEVNQNPVADVMPIILKSGQSASREEAVEEMKNCRSMKQHWYRSIVMAEYVDASWKNEKEGGGIGWSLHSKEGIQKLQGSSSIIPTNSPIEAEAVALLMATQQMRRLQYRNVAFISDCKKLIDELHQCLAGKTITKARHTEVSSTVRDVHLMDNDKECLPNGGGGGPNGGQSSSGSQYPLLIHIDPYGNVLYFHADSASPLAWGGSLTVPSNLRIVQWQARKNKKDKCGNQNSYGRFP</sequence>
<dbReference type="PANTHER" id="PTHR34146">
    <property type="entry name" value="POLYNUCLEOTIDYL TRANSFERASE, RIBONUCLEASE H-LIKE SUPERFAMILY PROTEIN-RELATED"/>
    <property type="match status" value="1"/>
</dbReference>
<dbReference type="InterPro" id="IPR036397">
    <property type="entry name" value="RNaseH_sf"/>
</dbReference>
<dbReference type="Gene3D" id="3.30.420.10">
    <property type="entry name" value="Ribonuclease H-like superfamily/Ribonuclease H"/>
    <property type="match status" value="1"/>
</dbReference>
<keyword evidence="3" id="KW-1185">Reference proteome</keyword>
<organism evidence="2 3">
    <name type="scientific">Brassica oleracea var. oleracea</name>
    <dbReference type="NCBI Taxonomy" id="109376"/>
    <lineage>
        <taxon>Eukaryota</taxon>
        <taxon>Viridiplantae</taxon>
        <taxon>Streptophyta</taxon>
        <taxon>Embryophyta</taxon>
        <taxon>Tracheophyta</taxon>
        <taxon>Spermatophyta</taxon>
        <taxon>Magnoliopsida</taxon>
        <taxon>eudicotyledons</taxon>
        <taxon>Gunneridae</taxon>
        <taxon>Pentapetalae</taxon>
        <taxon>rosids</taxon>
        <taxon>malvids</taxon>
        <taxon>Brassicales</taxon>
        <taxon>Brassicaceae</taxon>
        <taxon>Brassiceae</taxon>
        <taxon>Brassica</taxon>
    </lineage>
</organism>
<dbReference type="InterPro" id="IPR044730">
    <property type="entry name" value="RNase_H-like_dom_plant"/>
</dbReference>
<reference evidence="2 3" key="1">
    <citation type="journal article" date="2014" name="Genome Biol.">
        <title>Transcriptome and methylome profiling reveals relics of genome dominance in the mesopolyploid Brassica oleracea.</title>
        <authorList>
            <person name="Parkin I.A."/>
            <person name="Koh C."/>
            <person name="Tang H."/>
            <person name="Robinson S.J."/>
            <person name="Kagale S."/>
            <person name="Clarke W.E."/>
            <person name="Town C.D."/>
            <person name="Nixon J."/>
            <person name="Krishnakumar V."/>
            <person name="Bidwell S.L."/>
            <person name="Denoeud F."/>
            <person name="Belcram H."/>
            <person name="Links M.G."/>
            <person name="Just J."/>
            <person name="Clarke C."/>
            <person name="Bender T."/>
            <person name="Huebert T."/>
            <person name="Mason A.S."/>
            <person name="Pires J.C."/>
            <person name="Barker G."/>
            <person name="Moore J."/>
            <person name="Walley P.G."/>
            <person name="Manoli S."/>
            <person name="Batley J."/>
            <person name="Edwards D."/>
            <person name="Nelson M.N."/>
            <person name="Wang X."/>
            <person name="Paterson A.H."/>
            <person name="King G."/>
            <person name="Bancroft I."/>
            <person name="Chalhoub B."/>
            <person name="Sharpe A.G."/>
        </authorList>
    </citation>
    <scope>NUCLEOTIDE SEQUENCE</scope>
    <source>
        <strain evidence="2 3">cv. TO1000</strain>
    </source>
</reference>
<dbReference type="PANTHER" id="PTHR34146:SF3">
    <property type="entry name" value="POLYNUCLEOTIDYL TRANSFERASE, RIBONUCLEASE H-LIKE SUPERFAMILY PROTEIN"/>
    <property type="match status" value="1"/>
</dbReference>
<reference evidence="2" key="2">
    <citation type="submission" date="2015-03" db="UniProtKB">
        <authorList>
            <consortium name="EnsemblPlants"/>
        </authorList>
    </citation>
    <scope>IDENTIFICATION</scope>
</reference>
<evidence type="ECO:0000259" key="1">
    <source>
        <dbReference type="Pfam" id="PF13456"/>
    </source>
</evidence>
<evidence type="ECO:0000313" key="2">
    <source>
        <dbReference type="EnsemblPlants" id="Bo2g116480.1"/>
    </source>
</evidence>